<gene>
    <name evidence="2" type="ORF">D8M03_17005</name>
</gene>
<accession>A0A494YS76</accession>
<reference evidence="2 3" key="1">
    <citation type="journal article" date="2016" name="Antonie Van Leeuwenhoek">
        <title>Lysinibacillus endophyticus sp. nov., an indole-3-acetic acid producing endophytic bacterium isolated from corn root (Zea mays cv. Xinken-5).</title>
        <authorList>
            <person name="Yu J."/>
            <person name="Guan X."/>
            <person name="Liu C."/>
            <person name="Xiang W."/>
            <person name="Yu Z."/>
            <person name="Liu X."/>
            <person name="Wang G."/>
        </authorList>
    </citation>
    <scope>NUCLEOTIDE SEQUENCE [LARGE SCALE GENOMIC DNA]</scope>
    <source>
        <strain evidence="2 3">DSM 100506</strain>
    </source>
</reference>
<dbReference type="PANTHER" id="PTHR34180">
    <property type="entry name" value="PEPTIDASE C45"/>
    <property type="match status" value="1"/>
</dbReference>
<keyword evidence="3" id="KW-1185">Reference proteome</keyword>
<dbReference type="OrthoDB" id="8109453at2"/>
<dbReference type="Proteomes" id="UP000272238">
    <property type="component" value="Unassembled WGS sequence"/>
</dbReference>
<name>A0A494YS76_9BACL</name>
<protein>
    <recommendedName>
        <fullName evidence="1">Peptidase C45 hydrolase domain-containing protein</fullName>
    </recommendedName>
</protein>
<dbReference type="PANTHER" id="PTHR34180:SF1">
    <property type="entry name" value="BETA-ALANYL-DOPAMINE_CARCININE HYDROLASE"/>
    <property type="match status" value="1"/>
</dbReference>
<dbReference type="InterPro" id="IPR005079">
    <property type="entry name" value="Peptidase_C45_hydrolase"/>
</dbReference>
<evidence type="ECO:0000259" key="1">
    <source>
        <dbReference type="Pfam" id="PF03417"/>
    </source>
</evidence>
<dbReference type="Gene3D" id="3.60.60.10">
    <property type="entry name" value="Penicillin V Acylase, Chain A"/>
    <property type="match status" value="1"/>
</dbReference>
<dbReference type="NCBIfam" id="NF040521">
    <property type="entry name" value="C45_proenzyme"/>
    <property type="match status" value="1"/>
</dbReference>
<dbReference type="InterPro" id="IPR047801">
    <property type="entry name" value="Peptidase_C45"/>
</dbReference>
<dbReference type="AlphaFoldDB" id="A0A494YS76"/>
<evidence type="ECO:0000313" key="2">
    <source>
        <dbReference type="EMBL" id="RKQ12372.1"/>
    </source>
</evidence>
<sequence>MRVVHCSGTAYEMGNQIGEACGDVLSKSIDTTLGILSRGHQTTVEDVIRTASKFIEPVRQYDPLIIDQLQGQADALNIPFEKMFTLRCVFEMSYYYKQIQGLCTSIAVTGKATADGKTILAQNIDWLNSYEPYLLHMHYEDGTRILALSLSGMVEYSLSSNGFGNCANSLFTKGDHYRFSLPLGCYLTKVMRQSSVNDAMNLLKEVARGVGYFHLADNKGAMFGIESTFEDVEVISPINDVLYHSNCYCTERFQQEDLAPIILPDALLRRERVSALIKEAFGNITIDTVKGILTDHGNPPYSICRHSDIEKPAAWEMTTVASFIMIPEDGVMYIAKGSPCENSYVKYIV</sequence>
<dbReference type="EMBL" id="RBZN01000085">
    <property type="protein sequence ID" value="RKQ12372.1"/>
    <property type="molecule type" value="Genomic_DNA"/>
</dbReference>
<dbReference type="RefSeq" id="WP_121215990.1">
    <property type="nucleotide sequence ID" value="NZ_RBZN01000085.1"/>
</dbReference>
<evidence type="ECO:0000313" key="3">
    <source>
        <dbReference type="Proteomes" id="UP000272238"/>
    </source>
</evidence>
<feature type="domain" description="Peptidase C45 hydrolase" evidence="1">
    <location>
        <begin position="194"/>
        <end position="339"/>
    </location>
</feature>
<comment type="caution">
    <text evidence="2">The sequence shown here is derived from an EMBL/GenBank/DDBJ whole genome shotgun (WGS) entry which is preliminary data.</text>
</comment>
<dbReference type="Pfam" id="PF03417">
    <property type="entry name" value="AAT"/>
    <property type="match status" value="1"/>
</dbReference>
<proteinExistence type="predicted"/>
<dbReference type="Gene3D" id="1.10.10.2120">
    <property type="match status" value="1"/>
</dbReference>
<organism evidence="2 3">
    <name type="scientific">Ureibacillus endophyticus</name>
    <dbReference type="NCBI Taxonomy" id="1978490"/>
    <lineage>
        <taxon>Bacteria</taxon>
        <taxon>Bacillati</taxon>
        <taxon>Bacillota</taxon>
        <taxon>Bacilli</taxon>
        <taxon>Bacillales</taxon>
        <taxon>Caryophanaceae</taxon>
        <taxon>Ureibacillus</taxon>
    </lineage>
</organism>
<dbReference type="InterPro" id="IPR047794">
    <property type="entry name" value="C45_proenzyme-like"/>
</dbReference>